<evidence type="ECO:0008006" key="3">
    <source>
        <dbReference type="Google" id="ProtNLM"/>
    </source>
</evidence>
<dbReference type="Gene3D" id="1.50.10.20">
    <property type="match status" value="1"/>
</dbReference>
<dbReference type="CDD" id="cd00688">
    <property type="entry name" value="ISOPREN_C2_like"/>
    <property type="match status" value="1"/>
</dbReference>
<accession>A0A1G1Y855</accession>
<organism evidence="1 2">
    <name type="scientific">Candidatus Buchananbacteria bacterium RIFCSPHIGHO2_01_FULL_46_12</name>
    <dbReference type="NCBI Taxonomy" id="1797536"/>
    <lineage>
        <taxon>Bacteria</taxon>
        <taxon>Candidatus Buchananiibacteriota</taxon>
    </lineage>
</organism>
<dbReference type="AlphaFoldDB" id="A0A1G1Y855"/>
<gene>
    <name evidence="1" type="ORF">A2663_01690</name>
</gene>
<name>A0A1G1Y855_9BACT</name>
<evidence type="ECO:0000313" key="1">
    <source>
        <dbReference type="EMBL" id="OGY48421.1"/>
    </source>
</evidence>
<dbReference type="Proteomes" id="UP000178432">
    <property type="component" value="Unassembled WGS sequence"/>
</dbReference>
<evidence type="ECO:0000313" key="2">
    <source>
        <dbReference type="Proteomes" id="UP000178432"/>
    </source>
</evidence>
<dbReference type="EMBL" id="MHIF01000013">
    <property type="protein sequence ID" value="OGY48421.1"/>
    <property type="molecule type" value="Genomic_DNA"/>
</dbReference>
<sequence>MHIQIFAMGRKETKAMKNAEIIDAAKTYLLTRIENGLCLEFHQLRHGPSLAWTTACVGSTLAEFQVVLPAMIEALLSQQWDNGGWSYNQNFVSADADSTLRVIQFLGKAGFHDQKVIDRAERFVISHQQADGGIATYLPKALATMGYSSGAWTTSHPCVTALAASILQNQSARNKAKHYITDRLKKGDARAYWWQTPWYVRYESGWPNGENIGNDPVELGLALLLKAKFGKTDKELMARLLKLQLGDGSFLSSRQFRIPRPNQFLDDITEQTEVVEDRARIFSTAAAVVAISRQEALLN</sequence>
<comment type="caution">
    <text evidence="1">The sequence shown here is derived from an EMBL/GenBank/DDBJ whole genome shotgun (WGS) entry which is preliminary data.</text>
</comment>
<protein>
    <recommendedName>
        <fullName evidence="3">Squalene cyclase C-terminal domain-containing protein</fullName>
    </recommendedName>
</protein>
<dbReference type="InterPro" id="IPR008930">
    <property type="entry name" value="Terpenoid_cyclase/PrenylTrfase"/>
</dbReference>
<dbReference type="SUPFAM" id="SSF48239">
    <property type="entry name" value="Terpenoid cyclases/Protein prenyltransferases"/>
    <property type="match status" value="1"/>
</dbReference>
<reference evidence="1 2" key="1">
    <citation type="journal article" date="2016" name="Nat. Commun.">
        <title>Thousands of microbial genomes shed light on interconnected biogeochemical processes in an aquifer system.</title>
        <authorList>
            <person name="Anantharaman K."/>
            <person name="Brown C.T."/>
            <person name="Hug L.A."/>
            <person name="Sharon I."/>
            <person name="Castelle C.J."/>
            <person name="Probst A.J."/>
            <person name="Thomas B.C."/>
            <person name="Singh A."/>
            <person name="Wilkins M.J."/>
            <person name="Karaoz U."/>
            <person name="Brodie E.L."/>
            <person name="Williams K.H."/>
            <person name="Hubbard S.S."/>
            <person name="Banfield J.F."/>
        </authorList>
    </citation>
    <scope>NUCLEOTIDE SEQUENCE [LARGE SCALE GENOMIC DNA]</scope>
</reference>
<proteinExistence type="predicted"/>